<reference evidence="2" key="1">
    <citation type="submission" date="2009-10" db="EMBL/GenBank/DDBJ databases">
        <title>Complete sequence of Bacillus selenitireducens MLS10.</title>
        <authorList>
            <consortium name="US DOE Joint Genome Institute"/>
            <person name="Lucas S."/>
            <person name="Copeland A."/>
            <person name="Lapidus A."/>
            <person name="Glavina del Rio T."/>
            <person name="Dalin E."/>
            <person name="Tice H."/>
            <person name="Bruce D."/>
            <person name="Goodwin L."/>
            <person name="Pitluck S."/>
            <person name="Sims D."/>
            <person name="Brettin T."/>
            <person name="Detter J.C."/>
            <person name="Han C."/>
            <person name="Larimer F."/>
            <person name="Land M."/>
            <person name="Hauser L."/>
            <person name="Kyrpides N."/>
            <person name="Ovchinnikova G."/>
            <person name="Stolz J."/>
        </authorList>
    </citation>
    <scope>NUCLEOTIDE SEQUENCE [LARGE SCALE GENOMIC DNA]</scope>
    <source>
        <strain evidence="2">MLS10</strain>
    </source>
</reference>
<dbReference type="STRING" id="439292.Bsel_1990"/>
<evidence type="ECO:0000313" key="3">
    <source>
        <dbReference type="Proteomes" id="UP000000271"/>
    </source>
</evidence>
<organism evidence="2 3">
    <name type="scientific">Bacillus selenitireducens (strain ATCC 700615 / DSM 15326 / MLS10)</name>
    <dbReference type="NCBI Taxonomy" id="439292"/>
    <lineage>
        <taxon>Bacteria</taxon>
        <taxon>Bacillati</taxon>
        <taxon>Bacillota</taxon>
        <taxon>Bacilli</taxon>
        <taxon>Bacillales</taxon>
        <taxon>Bacillaceae</taxon>
        <taxon>Salisediminibacterium</taxon>
    </lineage>
</organism>
<dbReference type="KEGG" id="bse:Bsel_1990"/>
<evidence type="ECO:0000256" key="1">
    <source>
        <dbReference type="SAM" id="Phobius"/>
    </source>
</evidence>
<dbReference type="AlphaFoldDB" id="D6XUK8"/>
<name>D6XUK8_BACIE</name>
<dbReference type="Proteomes" id="UP000000271">
    <property type="component" value="Chromosome"/>
</dbReference>
<keyword evidence="1" id="KW-0472">Membrane</keyword>
<evidence type="ECO:0000313" key="2">
    <source>
        <dbReference type="EMBL" id="ADH99494.1"/>
    </source>
</evidence>
<keyword evidence="1" id="KW-1133">Transmembrane helix</keyword>
<protein>
    <submittedName>
        <fullName evidence="2">Uncharacterized protein</fullName>
    </submittedName>
</protein>
<keyword evidence="3" id="KW-1185">Reference proteome</keyword>
<accession>D6XUK8</accession>
<dbReference type="HOGENOM" id="CLU_3304753_0_0_9"/>
<dbReference type="EMBL" id="CP001791">
    <property type="protein sequence ID" value="ADH99494.1"/>
    <property type="molecule type" value="Genomic_DNA"/>
</dbReference>
<feature type="transmembrane region" description="Helical" evidence="1">
    <location>
        <begin position="6"/>
        <end position="29"/>
    </location>
</feature>
<sequence length="39" mass="4864">MKTYKLLHINIPIILICIMLLVQLIFFYFHKQSLLYKYF</sequence>
<keyword evidence="1" id="KW-0812">Transmembrane</keyword>
<proteinExistence type="predicted"/>
<gene>
    <name evidence="2" type="ordered locus">Bsel_1990</name>
</gene>